<keyword evidence="4" id="KW-1185">Reference proteome</keyword>
<dbReference type="AlphaFoldDB" id="A0A194VAD3"/>
<feature type="signal peptide" evidence="1">
    <location>
        <begin position="1"/>
        <end position="15"/>
    </location>
</feature>
<dbReference type="EMBL" id="KN714760">
    <property type="protein sequence ID" value="KUI60828.1"/>
    <property type="molecule type" value="Genomic_DNA"/>
</dbReference>
<evidence type="ECO:0000313" key="4">
    <source>
        <dbReference type="Proteomes" id="UP000078576"/>
    </source>
</evidence>
<dbReference type="Pfam" id="PF26534">
    <property type="entry name" value="NTF2_7"/>
    <property type="match status" value="1"/>
</dbReference>
<evidence type="ECO:0000259" key="2">
    <source>
        <dbReference type="Pfam" id="PF26534"/>
    </source>
</evidence>
<name>A0A194VAD3_CYTMA</name>
<dbReference type="Proteomes" id="UP000078576">
    <property type="component" value="Unassembled WGS sequence"/>
</dbReference>
<evidence type="ECO:0000313" key="3">
    <source>
        <dbReference type="EMBL" id="KUI60828.1"/>
    </source>
</evidence>
<feature type="chain" id="PRO_5011977798" description="NTF2-like domain-containing protein" evidence="1">
    <location>
        <begin position="16"/>
        <end position="177"/>
    </location>
</feature>
<dbReference type="OrthoDB" id="5596743at2759"/>
<protein>
    <recommendedName>
        <fullName evidence="2">NTF2-like domain-containing protein</fullName>
    </recommendedName>
</protein>
<accession>A0A194VAD3</accession>
<dbReference type="InterPro" id="IPR058645">
    <property type="entry name" value="NTF2-like_dom_7"/>
</dbReference>
<sequence>MRFSTILVFISTALGAVPKSRRGFPSSNLTSCFRALPGNPKTVDALVYNYAQVIGNYSDALASSYLANGFTDVSGSINALAGLPLENATFTSKQAFMASQETQPKIPLVITGTYAVTSDTVVIRYTQTFGAAALPVAGISILKFVCEGGQWKLKTIWTEFNSLVYFEDIGGSCSVAS</sequence>
<keyword evidence="1" id="KW-0732">Signal</keyword>
<reference evidence="4" key="1">
    <citation type="submission" date="2014-12" db="EMBL/GenBank/DDBJ databases">
        <title>Genome Sequence of Valsa Canker Pathogens Uncovers a Specific Adaption of Colonization on Woody Bark.</title>
        <authorList>
            <person name="Yin Z."/>
            <person name="Liu H."/>
            <person name="Gao X."/>
            <person name="Li Z."/>
            <person name="Song N."/>
            <person name="Ke X."/>
            <person name="Dai Q."/>
            <person name="Wu Y."/>
            <person name="Sun Y."/>
            <person name="Xu J.-R."/>
            <person name="Kang Z.K."/>
            <person name="Wang L."/>
            <person name="Huang L."/>
        </authorList>
    </citation>
    <scope>NUCLEOTIDE SEQUENCE [LARGE SCALE GENOMIC DNA]</scope>
    <source>
        <strain evidence="4">SXYL134</strain>
    </source>
</reference>
<feature type="domain" description="NTF2-like" evidence="2">
    <location>
        <begin position="40"/>
        <end position="171"/>
    </location>
</feature>
<evidence type="ECO:0000256" key="1">
    <source>
        <dbReference type="SAM" id="SignalP"/>
    </source>
</evidence>
<organism evidence="3 4">
    <name type="scientific">Cytospora mali</name>
    <name type="common">Apple Valsa canker fungus</name>
    <name type="synonym">Valsa mali</name>
    <dbReference type="NCBI Taxonomy" id="578113"/>
    <lineage>
        <taxon>Eukaryota</taxon>
        <taxon>Fungi</taxon>
        <taxon>Dikarya</taxon>
        <taxon>Ascomycota</taxon>
        <taxon>Pezizomycotina</taxon>
        <taxon>Sordariomycetes</taxon>
        <taxon>Sordariomycetidae</taxon>
        <taxon>Diaporthales</taxon>
        <taxon>Cytosporaceae</taxon>
        <taxon>Cytospora</taxon>
    </lineage>
</organism>
<gene>
    <name evidence="3" type="ORF">VP1G_08026</name>
</gene>
<proteinExistence type="predicted"/>